<evidence type="ECO:0000313" key="2">
    <source>
        <dbReference type="Proteomes" id="UP000276133"/>
    </source>
</evidence>
<dbReference type="Proteomes" id="UP000276133">
    <property type="component" value="Unassembled WGS sequence"/>
</dbReference>
<evidence type="ECO:0008006" key="3">
    <source>
        <dbReference type="Google" id="ProtNLM"/>
    </source>
</evidence>
<name>A0A3M7PM81_BRAPC</name>
<reference evidence="1 2" key="1">
    <citation type="journal article" date="2018" name="Sci. Rep.">
        <title>Genomic signatures of local adaptation to the degree of environmental predictability in rotifers.</title>
        <authorList>
            <person name="Franch-Gras L."/>
            <person name="Hahn C."/>
            <person name="Garcia-Roger E.M."/>
            <person name="Carmona M.J."/>
            <person name="Serra M."/>
            <person name="Gomez A."/>
        </authorList>
    </citation>
    <scope>NUCLEOTIDE SEQUENCE [LARGE SCALE GENOMIC DNA]</scope>
    <source>
        <strain evidence="1">HYR1</strain>
    </source>
</reference>
<gene>
    <name evidence="1" type="ORF">BpHYR1_047539</name>
</gene>
<protein>
    <recommendedName>
        <fullName evidence="3">RNA-directed DNA polymerase from mobile element jockey-like</fullName>
    </recommendedName>
</protein>
<accession>A0A3M7PM81</accession>
<sequence length="94" mass="11250">MNKLPTNNFCSVSYQALKIFKNCLPPNIVSLIKQRRKIRRIFQKTRCQNTKDSTRWPRRSGSGLISNIKELRTDEKKLLFWYNLFSDKILKFIL</sequence>
<comment type="caution">
    <text evidence="1">The sequence shown here is derived from an EMBL/GenBank/DDBJ whole genome shotgun (WGS) entry which is preliminary data.</text>
</comment>
<keyword evidence="2" id="KW-1185">Reference proteome</keyword>
<dbReference type="AlphaFoldDB" id="A0A3M7PM81"/>
<evidence type="ECO:0000313" key="1">
    <source>
        <dbReference type="EMBL" id="RNA00213.1"/>
    </source>
</evidence>
<dbReference type="EMBL" id="REGN01009860">
    <property type="protein sequence ID" value="RNA00213.1"/>
    <property type="molecule type" value="Genomic_DNA"/>
</dbReference>
<organism evidence="1 2">
    <name type="scientific">Brachionus plicatilis</name>
    <name type="common">Marine rotifer</name>
    <name type="synonym">Brachionus muelleri</name>
    <dbReference type="NCBI Taxonomy" id="10195"/>
    <lineage>
        <taxon>Eukaryota</taxon>
        <taxon>Metazoa</taxon>
        <taxon>Spiralia</taxon>
        <taxon>Gnathifera</taxon>
        <taxon>Rotifera</taxon>
        <taxon>Eurotatoria</taxon>
        <taxon>Monogononta</taxon>
        <taxon>Pseudotrocha</taxon>
        <taxon>Ploima</taxon>
        <taxon>Brachionidae</taxon>
        <taxon>Brachionus</taxon>
    </lineage>
</organism>
<proteinExistence type="predicted"/>